<dbReference type="OrthoDB" id="9006525at2"/>
<dbReference type="InterPro" id="IPR007055">
    <property type="entry name" value="BON_dom"/>
</dbReference>
<dbReference type="Gene3D" id="3.30.1340.30">
    <property type="match status" value="1"/>
</dbReference>
<dbReference type="RefSeq" id="WP_006412911.1">
    <property type="nucleotide sequence ID" value="NZ_CADFDE010000009.1"/>
</dbReference>
<comment type="caution">
    <text evidence="2">The sequence shown here is derived from an EMBL/GenBank/DDBJ whole genome shotgun (WGS) entry which is preliminary data.</text>
</comment>
<evidence type="ECO:0000256" key="1">
    <source>
        <dbReference type="SAM" id="Phobius"/>
    </source>
</evidence>
<evidence type="ECO:0000313" key="3">
    <source>
        <dbReference type="Proteomes" id="UP000238982"/>
    </source>
</evidence>
<dbReference type="KEGG" id="bmk:DM80_5736"/>
<reference evidence="2 3" key="1">
    <citation type="submission" date="2018-03" db="EMBL/GenBank/DDBJ databases">
        <authorList>
            <person name="Keele B.F."/>
        </authorList>
    </citation>
    <scope>NUCLEOTIDE SEQUENCE [LARGE SCALE GENOMIC DNA]</scope>
    <source>
        <strain evidence="2 3">AU19729</strain>
    </source>
</reference>
<dbReference type="AlphaFoldDB" id="A0A2S9M869"/>
<accession>A0A2S9M869</accession>
<keyword evidence="1" id="KW-0812">Transmembrane</keyword>
<gene>
    <name evidence="2" type="ORF">C6Q15_31155</name>
</gene>
<dbReference type="EMBL" id="PVGH01000119">
    <property type="protein sequence ID" value="PRF53142.1"/>
    <property type="molecule type" value="Genomic_DNA"/>
</dbReference>
<proteinExistence type="predicted"/>
<dbReference type="GeneID" id="93173486"/>
<dbReference type="PROSITE" id="PS50914">
    <property type="entry name" value="BON"/>
    <property type="match status" value="1"/>
</dbReference>
<protein>
    <submittedName>
        <fullName evidence="2">BON domain-containing protein</fullName>
    </submittedName>
</protein>
<organism evidence="2 3">
    <name type="scientific">Burkholderia multivorans</name>
    <dbReference type="NCBI Taxonomy" id="87883"/>
    <lineage>
        <taxon>Bacteria</taxon>
        <taxon>Pseudomonadati</taxon>
        <taxon>Pseudomonadota</taxon>
        <taxon>Betaproteobacteria</taxon>
        <taxon>Burkholderiales</taxon>
        <taxon>Burkholderiaceae</taxon>
        <taxon>Burkholderia</taxon>
        <taxon>Burkholderia cepacia complex</taxon>
    </lineage>
</organism>
<dbReference type="PROSITE" id="PS51257">
    <property type="entry name" value="PROKAR_LIPOPROTEIN"/>
    <property type="match status" value="1"/>
</dbReference>
<name>A0A2S9M869_9BURK</name>
<dbReference type="Pfam" id="PF04972">
    <property type="entry name" value="BON"/>
    <property type="match status" value="1"/>
</dbReference>
<keyword evidence="1" id="KW-1133">Transmembrane helix</keyword>
<evidence type="ECO:0000313" key="2">
    <source>
        <dbReference type="EMBL" id="PRF53142.1"/>
    </source>
</evidence>
<dbReference type="OMA" id="MGARSEY"/>
<feature type="transmembrane region" description="Helical" evidence="1">
    <location>
        <begin position="6"/>
        <end position="27"/>
    </location>
</feature>
<dbReference type="Proteomes" id="UP000238982">
    <property type="component" value="Unassembled WGS sequence"/>
</dbReference>
<keyword evidence="1" id="KW-0472">Membrane</keyword>
<sequence>MESQTRLKPLMNLAAAVACGALAMYFLDPASGRRRRAYVCDKAAAGGHGVVDYASSCAKQATERARSAITGLRQHWQPEQVDDALIAARVRAELARLTGRPHDIDVSVEDGHVRLSGAIDEAERQAIVDGVSAVDGVRTVDDGLGTRSEYRADAGDGAS</sequence>